<dbReference type="EMBL" id="CAJVQB010017324">
    <property type="protein sequence ID" value="CAG8783756.1"/>
    <property type="molecule type" value="Genomic_DNA"/>
</dbReference>
<dbReference type="Proteomes" id="UP000789901">
    <property type="component" value="Unassembled WGS sequence"/>
</dbReference>
<organism evidence="1 2">
    <name type="scientific">Gigaspora margarita</name>
    <dbReference type="NCBI Taxonomy" id="4874"/>
    <lineage>
        <taxon>Eukaryota</taxon>
        <taxon>Fungi</taxon>
        <taxon>Fungi incertae sedis</taxon>
        <taxon>Mucoromycota</taxon>
        <taxon>Glomeromycotina</taxon>
        <taxon>Glomeromycetes</taxon>
        <taxon>Diversisporales</taxon>
        <taxon>Gigasporaceae</taxon>
        <taxon>Gigaspora</taxon>
    </lineage>
</organism>
<keyword evidence="2" id="KW-1185">Reference proteome</keyword>
<sequence length="110" mass="12724">MLIEKSAQFNLHRRDSGYAENPIEILPLDVVLPVVAFENKKVPYHREDVFGMIKPPRFATFGFSFCIDWKNDMNKLDENSESKLPNTSPKLKARDKQIPSKIAISMKRNM</sequence>
<evidence type="ECO:0000313" key="2">
    <source>
        <dbReference type="Proteomes" id="UP000789901"/>
    </source>
</evidence>
<accession>A0ABN7VN27</accession>
<evidence type="ECO:0000313" key="1">
    <source>
        <dbReference type="EMBL" id="CAG8783756.1"/>
    </source>
</evidence>
<protein>
    <submittedName>
        <fullName evidence="1">32974_t:CDS:1</fullName>
    </submittedName>
</protein>
<proteinExistence type="predicted"/>
<reference evidence="1 2" key="1">
    <citation type="submission" date="2021-06" db="EMBL/GenBank/DDBJ databases">
        <authorList>
            <person name="Kallberg Y."/>
            <person name="Tangrot J."/>
            <person name="Rosling A."/>
        </authorList>
    </citation>
    <scope>NUCLEOTIDE SEQUENCE [LARGE SCALE GENOMIC DNA]</scope>
    <source>
        <strain evidence="1 2">120-4 pot B 10/14</strain>
    </source>
</reference>
<name>A0ABN7VN27_GIGMA</name>
<gene>
    <name evidence="1" type="ORF">GMARGA_LOCUS20104</name>
</gene>
<comment type="caution">
    <text evidence="1">The sequence shown here is derived from an EMBL/GenBank/DDBJ whole genome shotgun (WGS) entry which is preliminary data.</text>
</comment>